<feature type="transmembrane region" description="Helical" evidence="5">
    <location>
        <begin position="593"/>
        <end position="623"/>
    </location>
</feature>
<keyword evidence="3 5" id="KW-1133">Transmembrane helix</keyword>
<evidence type="ECO:0000256" key="1">
    <source>
        <dbReference type="ARBA" id="ARBA00004141"/>
    </source>
</evidence>
<sequence>MQEQLDDPKVVPNPDILIALVKRIRPNDTRDLEEIQDKFNALIQALLLTPNASSAFQGYLLKLVNHYKQAGLYADSGILSLDGFWNQLGQRIGAHFLPLLPNETELKDLVGKVFFQRSDKFWLENIDANNWEQLFQLLNQGHRYSDDKLGIKRDIIKAVTILSYRISGIGLYPEFINAYPELQEYESPFLVQNREIVEFIEAYKKQHRDQDQYAVSLPPDADQALVMIEQCRDVVFKIRRAIKRIGVSLSLTYLLSLLEQCLDRIELLLNLLVEEDRIRYQLCGELLTDLVHAHYSETSVRDLLKTNSELIALQVTENSSKTGEHYVSTDKNGFLGMYKAAAGAGVIIATMASLKILTARLVLAPFMHAFLYSMNYSLGFILIHVLHFTVATKQPAMTAAALASTVQHQKGSKTAQIAELAGLIINIIRTQFIAILGNISIAIPTAAVITYLWQLATHEPLLTHAKATILLHSLNPFTSLAIPHAAIAGVCLFLSGLIAGYFDNMSVYRKVGPRLKAHTKWKKLLGQERLNKFADYIERNLGALAGNFLFGIMLGSMGTIGFILGLPIDIRHIAFASANFIQGLMTINGSPDIGLIIVSFLGVLCIGFTNLFVSFTLTIIVALRARQVRFSQWKPLAKLIFTHFSTRPIDFFWPPKQPLQLEDEATPQKQTKSLNFLLFFVQIVKYFTKRN</sequence>
<feature type="transmembrane region" description="Helical" evidence="5">
    <location>
        <begin position="432"/>
        <end position="453"/>
    </location>
</feature>
<dbReference type="InterPro" id="IPR023271">
    <property type="entry name" value="Aquaporin-like"/>
</dbReference>
<evidence type="ECO:0000313" key="6">
    <source>
        <dbReference type="EMBL" id="KAF1024976.1"/>
    </source>
</evidence>
<dbReference type="Proteomes" id="UP000490535">
    <property type="component" value="Unassembled WGS sequence"/>
</dbReference>
<dbReference type="Pfam" id="PF10136">
    <property type="entry name" value="SpecificRecomb"/>
    <property type="match status" value="1"/>
</dbReference>
<dbReference type="PIRSF" id="PIRSF015380">
    <property type="entry name" value="Site-sp_rcmb"/>
    <property type="match status" value="1"/>
</dbReference>
<dbReference type="EMBL" id="WNDP01000049">
    <property type="protein sequence ID" value="KAF1024976.1"/>
    <property type="molecule type" value="Genomic_DNA"/>
</dbReference>
<evidence type="ECO:0000313" key="7">
    <source>
        <dbReference type="Proteomes" id="UP000490535"/>
    </source>
</evidence>
<feature type="transmembrane region" description="Helical" evidence="5">
    <location>
        <begin position="481"/>
        <end position="502"/>
    </location>
</feature>
<evidence type="ECO:0000256" key="2">
    <source>
        <dbReference type="ARBA" id="ARBA00022692"/>
    </source>
</evidence>
<evidence type="ECO:0000256" key="4">
    <source>
        <dbReference type="ARBA" id="ARBA00023136"/>
    </source>
</evidence>
<keyword evidence="4 5" id="KW-0472">Membrane</keyword>
<dbReference type="GO" id="GO:0016020">
    <property type="term" value="C:membrane"/>
    <property type="evidence" value="ECO:0007669"/>
    <property type="project" value="UniProtKB-SubCell"/>
</dbReference>
<feature type="transmembrane region" description="Helical" evidence="5">
    <location>
        <begin position="541"/>
        <end position="564"/>
    </location>
</feature>
<feature type="transmembrane region" description="Helical" evidence="5">
    <location>
        <begin position="340"/>
        <end position="363"/>
    </location>
</feature>
<evidence type="ECO:0000256" key="5">
    <source>
        <dbReference type="SAM" id="Phobius"/>
    </source>
</evidence>
<accession>A0A833PG13</accession>
<evidence type="ECO:0008006" key="8">
    <source>
        <dbReference type="Google" id="ProtNLM"/>
    </source>
</evidence>
<feature type="transmembrane region" description="Helical" evidence="5">
    <location>
        <begin position="369"/>
        <end position="390"/>
    </location>
</feature>
<proteinExistence type="predicted"/>
<evidence type="ECO:0000256" key="3">
    <source>
        <dbReference type="ARBA" id="ARBA00022989"/>
    </source>
</evidence>
<dbReference type="Gene3D" id="1.20.1080.10">
    <property type="entry name" value="Glycerol uptake facilitator protein"/>
    <property type="match status" value="1"/>
</dbReference>
<organism evidence="6 7">
    <name type="scientific">Acinetobacter bereziniae</name>
    <name type="common">Acinetobacter genomosp. 10</name>
    <dbReference type="NCBI Taxonomy" id="106648"/>
    <lineage>
        <taxon>Bacteria</taxon>
        <taxon>Pseudomonadati</taxon>
        <taxon>Pseudomonadota</taxon>
        <taxon>Gammaproteobacteria</taxon>
        <taxon>Moraxellales</taxon>
        <taxon>Moraxellaceae</taxon>
        <taxon>Acinetobacter</taxon>
    </lineage>
</organism>
<gene>
    <name evidence="6" type="ORF">GAK29_02240</name>
</gene>
<protein>
    <recommendedName>
        <fullName evidence="8">Recombinase</fullName>
    </recommendedName>
</protein>
<keyword evidence="2 5" id="KW-0812">Transmembrane</keyword>
<comment type="subcellular location">
    <subcellularLocation>
        <location evidence="1">Membrane</location>
        <topology evidence="1">Multi-pass membrane protein</topology>
    </subcellularLocation>
</comment>
<dbReference type="AlphaFoldDB" id="A0A833PG13"/>
<comment type="caution">
    <text evidence="6">The sequence shown here is derived from an EMBL/GenBank/DDBJ whole genome shotgun (WGS) entry which is preliminary data.</text>
</comment>
<name>A0A833PG13_ACIBZ</name>
<dbReference type="InterPro" id="IPR011385">
    <property type="entry name" value="Site-sp_rcmbase"/>
</dbReference>
<reference evidence="7" key="1">
    <citation type="journal article" date="2020" name="MBio">
        <title>Horizontal gene transfer to a defensive symbiont with a reduced genome amongst a multipartite beetle microbiome.</title>
        <authorList>
            <person name="Waterworth S.C."/>
            <person name="Florez L.V."/>
            <person name="Rees E.R."/>
            <person name="Hertweck C."/>
            <person name="Kaltenpoth M."/>
            <person name="Kwan J.C."/>
        </authorList>
    </citation>
    <scope>NUCLEOTIDE SEQUENCE [LARGE SCALE GENOMIC DNA]</scope>
</reference>